<reference evidence="1 2" key="1">
    <citation type="submission" date="2020-04" db="EMBL/GenBank/DDBJ databases">
        <authorList>
            <person name="Zhang R."/>
            <person name="Schippers A."/>
        </authorList>
    </citation>
    <scope>NUCLEOTIDE SEQUENCE [LARGE SCALE GENOMIC DNA]</scope>
    <source>
        <strain evidence="1 2">DSM 109850</strain>
    </source>
</reference>
<accession>A0A7Y0Q462</accession>
<dbReference type="Proteomes" id="UP000533476">
    <property type="component" value="Unassembled WGS sequence"/>
</dbReference>
<dbReference type="RefSeq" id="WP_169101153.1">
    <property type="nucleotide sequence ID" value="NZ_JABBVZ010000061.1"/>
</dbReference>
<evidence type="ECO:0000313" key="1">
    <source>
        <dbReference type="EMBL" id="NMP23671.1"/>
    </source>
</evidence>
<protein>
    <submittedName>
        <fullName evidence="1">Uncharacterized protein</fullName>
    </submittedName>
</protein>
<proteinExistence type="predicted"/>
<evidence type="ECO:0000313" key="2">
    <source>
        <dbReference type="Proteomes" id="UP000533476"/>
    </source>
</evidence>
<dbReference type="AlphaFoldDB" id="A0A7Y0Q462"/>
<keyword evidence="2" id="KW-1185">Reference proteome</keyword>
<organism evidence="1 2">
    <name type="scientific">Sulfobacillus harzensis</name>
    <dbReference type="NCBI Taxonomy" id="2729629"/>
    <lineage>
        <taxon>Bacteria</taxon>
        <taxon>Bacillati</taxon>
        <taxon>Bacillota</taxon>
        <taxon>Clostridia</taxon>
        <taxon>Eubacteriales</taxon>
        <taxon>Clostridiales Family XVII. Incertae Sedis</taxon>
        <taxon>Sulfobacillus</taxon>
    </lineage>
</organism>
<comment type="caution">
    <text evidence="1">The sequence shown here is derived from an EMBL/GenBank/DDBJ whole genome shotgun (WGS) entry which is preliminary data.</text>
</comment>
<sequence>MRLDLWNAPEDGNLTGRLESWWNQADAQDRVLTVGLSDPELENVRQRLGTDPVAVYRGQAGTAALWLPRAAAEFQERQQKEHQQLLLILQEALIKIAETDTDLASRLAARAYVNLKTDPKGQRRYDGLLHRFTGVLHRRPNGNAAEHQNS</sequence>
<dbReference type="EMBL" id="JABBVZ010000061">
    <property type="protein sequence ID" value="NMP23671.1"/>
    <property type="molecule type" value="Genomic_DNA"/>
</dbReference>
<name>A0A7Y0Q462_9FIRM</name>
<gene>
    <name evidence="1" type="ORF">HIJ39_15110</name>
</gene>